<evidence type="ECO:0000256" key="3">
    <source>
        <dbReference type="ARBA" id="ARBA00022692"/>
    </source>
</evidence>
<feature type="transmembrane region" description="Helical" evidence="8">
    <location>
        <begin position="409"/>
        <end position="431"/>
    </location>
</feature>
<dbReference type="EMBL" id="CH933808">
    <property type="protein sequence ID" value="EDW09415.2"/>
    <property type="molecule type" value="Genomic_DNA"/>
</dbReference>
<evidence type="ECO:0000256" key="7">
    <source>
        <dbReference type="PIRSR" id="PIRSR603915-2"/>
    </source>
</evidence>
<dbReference type="InterPro" id="IPR013122">
    <property type="entry name" value="PKD1_2_channel"/>
</dbReference>
<dbReference type="InterPro" id="IPR046791">
    <property type="entry name" value="Polycystin_dom"/>
</dbReference>
<evidence type="ECO:0000256" key="4">
    <source>
        <dbReference type="ARBA" id="ARBA00022989"/>
    </source>
</evidence>
<dbReference type="PANTHER" id="PTHR10877:SF183">
    <property type="entry name" value="AT14535P-RELATED"/>
    <property type="match status" value="1"/>
</dbReference>
<gene>
    <name evidence="11" type="primary">Dmoj\GI20487</name>
    <name evidence="11" type="ORF">Dmoj_GI20487</name>
</gene>
<protein>
    <submittedName>
        <fullName evidence="11">Uncharacterized protein</fullName>
    </submittedName>
</protein>
<sequence>MGDSSRYRAAYGDYHYTTEKATRYALLHLILFAIFLTCATKIGHDLIVHEQYFFIKGFRNLLEMPDFLDDDGIISFSHVITITDFWDFLQFVVLPMLHGNVNNHSVTHLHEYRLIHRTRNLRGRLFLNENLLLGPPRLRQVRVKPGNCEVHSSLLRYFNVCYTAYSKSDEATDAVYKGTRFYTMDELETKPIEAPLHTYHSGGYVKLLSYEAHQSLAIIRRLRSIKWLDRASRLVLLELNMINLNMDLILSTKLTFEIMTTGFINTKYSSQAFYTSPLIGGFATECSIIIYIINIYYTYLEVRKITRTGLRLYFKKYSTYTFLPSIFICYTLIYMHISSTYYSAKFKSAMNSESVDFVPLDYLLYTFSTQQILVGFLVFFSWMGLLAYLDFVPLLRILGCSIKNAFTDLAAFFIMISVAFLAFALLGMCLFGEKNSNFKSISSAFLTMLRMTAGDFNYFELAQEFPVWSAIYFFTYVLFIFFVALNMILVVIVLAYKKATESSAYKPSFLLYYIRKQIFRLTCGLCKPPRYPHNSQENQFAHMFNEERLQQFYITKEFTEIESDLNLLHIRLNLIDKVLNRFTNNMDDIIANVKKQNKQRINNPETV</sequence>
<dbReference type="Pfam" id="PF20519">
    <property type="entry name" value="Polycystin_dom"/>
    <property type="match status" value="1"/>
</dbReference>
<dbReference type="GO" id="GO:0050982">
    <property type="term" value="P:detection of mechanical stimulus"/>
    <property type="evidence" value="ECO:0007669"/>
    <property type="project" value="TreeGrafter"/>
</dbReference>
<evidence type="ECO:0000259" key="10">
    <source>
        <dbReference type="Pfam" id="PF20519"/>
    </source>
</evidence>
<dbReference type="InParanoid" id="B4KRX4"/>
<organism evidence="11 12">
    <name type="scientific">Drosophila mojavensis</name>
    <name type="common">Fruit fly</name>
    <dbReference type="NCBI Taxonomy" id="7230"/>
    <lineage>
        <taxon>Eukaryota</taxon>
        <taxon>Metazoa</taxon>
        <taxon>Ecdysozoa</taxon>
        <taxon>Arthropoda</taxon>
        <taxon>Hexapoda</taxon>
        <taxon>Insecta</taxon>
        <taxon>Pterygota</taxon>
        <taxon>Neoptera</taxon>
        <taxon>Endopterygota</taxon>
        <taxon>Diptera</taxon>
        <taxon>Brachycera</taxon>
        <taxon>Muscomorpha</taxon>
        <taxon>Ephydroidea</taxon>
        <taxon>Drosophilidae</taxon>
        <taxon>Drosophila</taxon>
    </lineage>
</organism>
<dbReference type="PRINTS" id="PR01433">
    <property type="entry name" value="POLYCYSTIN2"/>
</dbReference>
<feature type="domain" description="Polycystin" evidence="10">
    <location>
        <begin position="76"/>
        <end position="272"/>
    </location>
</feature>
<name>B4KRX4_DROMO</name>
<feature type="disulfide bond" evidence="7">
    <location>
        <begin position="148"/>
        <end position="161"/>
    </location>
</feature>
<feature type="transmembrane region" description="Helical" evidence="8">
    <location>
        <begin position="362"/>
        <end position="389"/>
    </location>
</feature>
<comment type="similarity">
    <text evidence="2">Belongs to the polycystin family.</text>
</comment>
<dbReference type="Gene3D" id="1.10.287.70">
    <property type="match status" value="1"/>
</dbReference>
<dbReference type="eggNOG" id="KOG3599">
    <property type="taxonomic scope" value="Eukaryota"/>
</dbReference>
<evidence type="ECO:0000313" key="11">
    <source>
        <dbReference type="EMBL" id="EDW09415.2"/>
    </source>
</evidence>
<proteinExistence type="inferred from homology"/>
<feature type="transmembrane region" description="Helical" evidence="8">
    <location>
        <begin position="320"/>
        <end position="342"/>
    </location>
</feature>
<feature type="transmembrane region" description="Helical" evidence="8">
    <location>
        <begin position="278"/>
        <end position="299"/>
    </location>
</feature>
<keyword evidence="12" id="KW-1185">Reference proteome</keyword>
<dbReference type="OrthoDB" id="444119at2759"/>
<feature type="transmembrane region" description="Helical" evidence="8">
    <location>
        <begin position="470"/>
        <end position="496"/>
    </location>
</feature>
<dbReference type="Proteomes" id="UP000009192">
    <property type="component" value="Unassembled WGS sequence"/>
</dbReference>
<dbReference type="GO" id="GO:0005262">
    <property type="term" value="F:calcium channel activity"/>
    <property type="evidence" value="ECO:0007669"/>
    <property type="project" value="TreeGrafter"/>
</dbReference>
<keyword evidence="5 8" id="KW-0472">Membrane</keyword>
<comment type="subcellular location">
    <subcellularLocation>
        <location evidence="1">Membrane</location>
        <topology evidence="1">Multi-pass membrane protein</topology>
    </subcellularLocation>
</comment>
<evidence type="ECO:0000256" key="1">
    <source>
        <dbReference type="ARBA" id="ARBA00004141"/>
    </source>
</evidence>
<dbReference type="Pfam" id="PF08016">
    <property type="entry name" value="PKD_channel"/>
    <property type="match status" value="1"/>
</dbReference>
<dbReference type="GO" id="GO:0005509">
    <property type="term" value="F:calcium ion binding"/>
    <property type="evidence" value="ECO:0007669"/>
    <property type="project" value="InterPro"/>
</dbReference>
<dbReference type="InterPro" id="IPR003915">
    <property type="entry name" value="PKD_2"/>
</dbReference>
<keyword evidence="4 8" id="KW-1133">Transmembrane helix</keyword>
<dbReference type="AlphaFoldDB" id="B4KRX4"/>
<reference evidence="11 12" key="1">
    <citation type="journal article" date="2007" name="Nature">
        <title>Evolution of genes and genomes on the Drosophila phylogeny.</title>
        <authorList>
            <consortium name="Drosophila 12 Genomes Consortium"/>
            <person name="Clark A.G."/>
            <person name="Eisen M.B."/>
            <person name="Smith D.R."/>
            <person name="Bergman C.M."/>
            <person name="Oliver B."/>
            <person name="Markow T.A."/>
            <person name="Kaufman T.C."/>
            <person name="Kellis M."/>
            <person name="Gelbart W."/>
            <person name="Iyer V.N."/>
            <person name="Pollard D.A."/>
            <person name="Sackton T.B."/>
            <person name="Larracuente A.M."/>
            <person name="Singh N.D."/>
            <person name="Abad J.P."/>
            <person name="Abt D.N."/>
            <person name="Adryan B."/>
            <person name="Aguade M."/>
            <person name="Akashi H."/>
            <person name="Anderson W.W."/>
            <person name="Aquadro C.F."/>
            <person name="Ardell D.H."/>
            <person name="Arguello R."/>
            <person name="Artieri C.G."/>
            <person name="Barbash D.A."/>
            <person name="Barker D."/>
            <person name="Barsanti P."/>
            <person name="Batterham P."/>
            <person name="Batzoglou S."/>
            <person name="Begun D."/>
            <person name="Bhutkar A."/>
            <person name="Blanco E."/>
            <person name="Bosak S.A."/>
            <person name="Bradley R.K."/>
            <person name="Brand A.D."/>
            <person name="Brent M.R."/>
            <person name="Brooks A.N."/>
            <person name="Brown R.H."/>
            <person name="Butlin R.K."/>
            <person name="Caggese C."/>
            <person name="Calvi B.R."/>
            <person name="Bernardo de Carvalho A."/>
            <person name="Caspi A."/>
            <person name="Castrezana S."/>
            <person name="Celniker S.E."/>
            <person name="Chang J.L."/>
            <person name="Chapple C."/>
            <person name="Chatterji S."/>
            <person name="Chinwalla A."/>
            <person name="Civetta A."/>
            <person name="Clifton S.W."/>
            <person name="Comeron J.M."/>
            <person name="Costello J.C."/>
            <person name="Coyne J.A."/>
            <person name="Daub J."/>
            <person name="David R.G."/>
            <person name="Delcher A.L."/>
            <person name="Delehaunty K."/>
            <person name="Do C.B."/>
            <person name="Ebling H."/>
            <person name="Edwards K."/>
            <person name="Eickbush T."/>
            <person name="Evans J.D."/>
            <person name="Filipski A."/>
            <person name="Findeiss S."/>
            <person name="Freyhult E."/>
            <person name="Fulton L."/>
            <person name="Fulton R."/>
            <person name="Garcia A.C."/>
            <person name="Gardiner A."/>
            <person name="Garfield D.A."/>
            <person name="Garvin B.E."/>
            <person name="Gibson G."/>
            <person name="Gilbert D."/>
            <person name="Gnerre S."/>
            <person name="Godfrey J."/>
            <person name="Good R."/>
            <person name="Gotea V."/>
            <person name="Gravely B."/>
            <person name="Greenberg A.J."/>
            <person name="Griffiths-Jones S."/>
            <person name="Gross S."/>
            <person name="Guigo R."/>
            <person name="Gustafson E.A."/>
            <person name="Haerty W."/>
            <person name="Hahn M.W."/>
            <person name="Halligan D.L."/>
            <person name="Halpern A.L."/>
            <person name="Halter G.M."/>
            <person name="Han M.V."/>
            <person name="Heger A."/>
            <person name="Hillier L."/>
            <person name="Hinrichs A.S."/>
            <person name="Holmes I."/>
            <person name="Hoskins R.A."/>
            <person name="Hubisz M.J."/>
            <person name="Hultmark D."/>
            <person name="Huntley M.A."/>
            <person name="Jaffe D.B."/>
            <person name="Jagadeeshan S."/>
            <person name="Jeck W.R."/>
            <person name="Johnson J."/>
            <person name="Jones C.D."/>
            <person name="Jordan W.C."/>
            <person name="Karpen G.H."/>
            <person name="Kataoka E."/>
            <person name="Keightley P.D."/>
            <person name="Kheradpour P."/>
            <person name="Kirkness E.F."/>
            <person name="Koerich L.B."/>
            <person name="Kristiansen K."/>
            <person name="Kudrna D."/>
            <person name="Kulathinal R.J."/>
            <person name="Kumar S."/>
            <person name="Kwok R."/>
            <person name="Lander E."/>
            <person name="Langley C.H."/>
            <person name="Lapoint R."/>
            <person name="Lazzaro B.P."/>
            <person name="Lee S.J."/>
            <person name="Levesque L."/>
            <person name="Li R."/>
            <person name="Lin C.F."/>
            <person name="Lin M.F."/>
            <person name="Lindblad-Toh K."/>
            <person name="Llopart A."/>
            <person name="Long M."/>
            <person name="Low L."/>
            <person name="Lozovsky E."/>
            <person name="Lu J."/>
            <person name="Luo M."/>
            <person name="Machado C.A."/>
            <person name="Makalowski W."/>
            <person name="Marzo M."/>
            <person name="Matsuda M."/>
            <person name="Matzkin L."/>
            <person name="McAllister B."/>
            <person name="McBride C.S."/>
            <person name="McKernan B."/>
            <person name="McKernan K."/>
            <person name="Mendez-Lago M."/>
            <person name="Minx P."/>
            <person name="Mollenhauer M.U."/>
            <person name="Montooth K."/>
            <person name="Mount S.M."/>
            <person name="Mu X."/>
            <person name="Myers E."/>
            <person name="Negre B."/>
            <person name="Newfeld S."/>
            <person name="Nielsen R."/>
            <person name="Noor M.A."/>
            <person name="O'Grady P."/>
            <person name="Pachter L."/>
            <person name="Papaceit M."/>
            <person name="Parisi M.J."/>
            <person name="Parisi M."/>
            <person name="Parts L."/>
            <person name="Pedersen J.S."/>
            <person name="Pesole G."/>
            <person name="Phillippy A.M."/>
            <person name="Ponting C.P."/>
            <person name="Pop M."/>
            <person name="Porcelli D."/>
            <person name="Powell J.R."/>
            <person name="Prohaska S."/>
            <person name="Pruitt K."/>
            <person name="Puig M."/>
            <person name="Quesneville H."/>
            <person name="Ram K.R."/>
            <person name="Rand D."/>
            <person name="Rasmussen M.D."/>
            <person name="Reed L.K."/>
            <person name="Reenan R."/>
            <person name="Reily A."/>
            <person name="Remington K.A."/>
            <person name="Rieger T.T."/>
            <person name="Ritchie M.G."/>
            <person name="Robin C."/>
            <person name="Rogers Y.H."/>
            <person name="Rohde C."/>
            <person name="Rozas J."/>
            <person name="Rubenfield M.J."/>
            <person name="Ruiz A."/>
            <person name="Russo S."/>
            <person name="Salzberg S.L."/>
            <person name="Sanchez-Gracia A."/>
            <person name="Saranga D.J."/>
            <person name="Sato H."/>
            <person name="Schaeffer S.W."/>
            <person name="Schatz M.C."/>
            <person name="Schlenke T."/>
            <person name="Schwartz R."/>
            <person name="Segarra C."/>
            <person name="Singh R.S."/>
            <person name="Sirot L."/>
            <person name="Sirota M."/>
            <person name="Sisneros N.B."/>
            <person name="Smith C.D."/>
            <person name="Smith T.F."/>
            <person name="Spieth J."/>
            <person name="Stage D.E."/>
            <person name="Stark A."/>
            <person name="Stephan W."/>
            <person name="Strausberg R.L."/>
            <person name="Strempel S."/>
            <person name="Sturgill D."/>
            <person name="Sutton G."/>
            <person name="Sutton G.G."/>
            <person name="Tao W."/>
            <person name="Teichmann S."/>
            <person name="Tobari Y.N."/>
            <person name="Tomimura Y."/>
            <person name="Tsolas J.M."/>
            <person name="Valente V.L."/>
            <person name="Venter E."/>
            <person name="Venter J.C."/>
            <person name="Vicario S."/>
            <person name="Vieira F.G."/>
            <person name="Vilella A.J."/>
            <person name="Villasante A."/>
            <person name="Walenz B."/>
            <person name="Wang J."/>
            <person name="Wasserman M."/>
            <person name="Watts T."/>
            <person name="Wilson D."/>
            <person name="Wilson R.K."/>
            <person name="Wing R.A."/>
            <person name="Wolfner M.F."/>
            <person name="Wong A."/>
            <person name="Wong G.K."/>
            <person name="Wu C.I."/>
            <person name="Wu G."/>
            <person name="Yamamoto D."/>
            <person name="Yang H.P."/>
            <person name="Yang S.P."/>
            <person name="Yorke J.A."/>
            <person name="Yoshida K."/>
            <person name="Zdobnov E."/>
            <person name="Zhang P."/>
            <person name="Zhang Y."/>
            <person name="Zimin A.V."/>
            <person name="Baldwin J."/>
            <person name="Abdouelleil A."/>
            <person name="Abdulkadir J."/>
            <person name="Abebe A."/>
            <person name="Abera B."/>
            <person name="Abreu J."/>
            <person name="Acer S.C."/>
            <person name="Aftuck L."/>
            <person name="Alexander A."/>
            <person name="An P."/>
            <person name="Anderson E."/>
            <person name="Anderson S."/>
            <person name="Arachi H."/>
            <person name="Azer M."/>
            <person name="Bachantsang P."/>
            <person name="Barry A."/>
            <person name="Bayul T."/>
            <person name="Berlin A."/>
            <person name="Bessette D."/>
            <person name="Bloom T."/>
            <person name="Blye J."/>
            <person name="Boguslavskiy L."/>
            <person name="Bonnet C."/>
            <person name="Boukhgalter B."/>
            <person name="Bourzgui I."/>
            <person name="Brown A."/>
            <person name="Cahill P."/>
            <person name="Channer S."/>
            <person name="Cheshatsang Y."/>
            <person name="Chuda L."/>
            <person name="Citroen M."/>
            <person name="Collymore A."/>
            <person name="Cooke P."/>
            <person name="Costello M."/>
            <person name="D'Aco K."/>
            <person name="Daza R."/>
            <person name="De Haan G."/>
            <person name="DeGray S."/>
            <person name="DeMaso C."/>
            <person name="Dhargay N."/>
            <person name="Dooley K."/>
            <person name="Dooley E."/>
            <person name="Doricent M."/>
            <person name="Dorje P."/>
            <person name="Dorjee K."/>
            <person name="Dupes A."/>
            <person name="Elong R."/>
            <person name="Falk J."/>
            <person name="Farina A."/>
            <person name="Faro S."/>
            <person name="Ferguson D."/>
            <person name="Fisher S."/>
            <person name="Foley C.D."/>
            <person name="Franke A."/>
            <person name="Friedrich D."/>
            <person name="Gadbois L."/>
            <person name="Gearin G."/>
            <person name="Gearin C.R."/>
            <person name="Giannoukos G."/>
            <person name="Goode T."/>
            <person name="Graham J."/>
            <person name="Grandbois E."/>
            <person name="Grewal S."/>
            <person name="Gyaltsen K."/>
            <person name="Hafez N."/>
            <person name="Hagos B."/>
            <person name="Hall J."/>
            <person name="Henson C."/>
            <person name="Hollinger A."/>
            <person name="Honan T."/>
            <person name="Huard M.D."/>
            <person name="Hughes L."/>
            <person name="Hurhula B."/>
            <person name="Husby M.E."/>
            <person name="Kamat A."/>
            <person name="Kanga B."/>
            <person name="Kashin S."/>
            <person name="Khazanovich D."/>
            <person name="Kisner P."/>
            <person name="Lance K."/>
            <person name="Lara M."/>
            <person name="Lee W."/>
            <person name="Lennon N."/>
            <person name="Letendre F."/>
            <person name="LeVine R."/>
            <person name="Lipovsky A."/>
            <person name="Liu X."/>
            <person name="Liu J."/>
            <person name="Liu S."/>
            <person name="Lokyitsang T."/>
            <person name="Lokyitsang Y."/>
            <person name="Lubonja R."/>
            <person name="Lui A."/>
            <person name="MacDonald P."/>
            <person name="Magnisalis V."/>
            <person name="Maru K."/>
            <person name="Matthews C."/>
            <person name="McCusker W."/>
            <person name="McDonough S."/>
            <person name="Mehta T."/>
            <person name="Meldrim J."/>
            <person name="Meneus L."/>
            <person name="Mihai O."/>
            <person name="Mihalev A."/>
            <person name="Mihova T."/>
            <person name="Mittelman R."/>
            <person name="Mlenga V."/>
            <person name="Montmayeur A."/>
            <person name="Mulrain L."/>
            <person name="Navidi A."/>
            <person name="Naylor J."/>
            <person name="Negash T."/>
            <person name="Nguyen T."/>
            <person name="Nguyen N."/>
            <person name="Nicol R."/>
            <person name="Norbu C."/>
            <person name="Norbu N."/>
            <person name="Novod N."/>
            <person name="O'Neill B."/>
            <person name="Osman S."/>
            <person name="Markiewicz E."/>
            <person name="Oyono O.L."/>
            <person name="Patti C."/>
            <person name="Phunkhang P."/>
            <person name="Pierre F."/>
            <person name="Priest M."/>
            <person name="Raghuraman S."/>
            <person name="Rege F."/>
            <person name="Reyes R."/>
            <person name="Rise C."/>
            <person name="Rogov P."/>
            <person name="Ross K."/>
            <person name="Ryan E."/>
            <person name="Settipalli S."/>
            <person name="Shea T."/>
            <person name="Sherpa N."/>
            <person name="Shi L."/>
            <person name="Shih D."/>
            <person name="Sparrow T."/>
            <person name="Spaulding J."/>
            <person name="Stalker J."/>
            <person name="Stange-Thomann N."/>
            <person name="Stavropoulos S."/>
            <person name="Stone C."/>
            <person name="Strader C."/>
            <person name="Tesfaye S."/>
            <person name="Thomson T."/>
            <person name="Thoulutsang Y."/>
            <person name="Thoulutsang D."/>
            <person name="Topham K."/>
            <person name="Topping I."/>
            <person name="Tsamla T."/>
            <person name="Vassiliev H."/>
            <person name="Vo A."/>
            <person name="Wangchuk T."/>
            <person name="Wangdi T."/>
            <person name="Weiand M."/>
            <person name="Wilkinson J."/>
            <person name="Wilson A."/>
            <person name="Yadav S."/>
            <person name="Young G."/>
            <person name="Yu Q."/>
            <person name="Zembek L."/>
            <person name="Zhong D."/>
            <person name="Zimmer A."/>
            <person name="Zwirko Z."/>
            <person name="Jaffe D.B."/>
            <person name="Alvarez P."/>
            <person name="Brockman W."/>
            <person name="Butler J."/>
            <person name="Chin C."/>
            <person name="Gnerre S."/>
            <person name="Grabherr M."/>
            <person name="Kleber M."/>
            <person name="Mauceli E."/>
            <person name="MacCallum I."/>
        </authorList>
    </citation>
    <scope>NUCLEOTIDE SEQUENCE [LARGE SCALE GENOMIC DNA]</scope>
    <source>
        <strain evidence="12">Tucson 15081-1352.22</strain>
    </source>
</reference>
<keyword evidence="6" id="KW-0325">Glycoprotein</keyword>
<evidence type="ECO:0000256" key="2">
    <source>
        <dbReference type="ARBA" id="ARBA00007200"/>
    </source>
</evidence>
<dbReference type="PANTHER" id="PTHR10877">
    <property type="entry name" value="POLYCYSTIN FAMILY MEMBER"/>
    <property type="match status" value="1"/>
</dbReference>
<evidence type="ECO:0000256" key="6">
    <source>
        <dbReference type="ARBA" id="ARBA00023180"/>
    </source>
</evidence>
<evidence type="ECO:0000259" key="9">
    <source>
        <dbReference type="Pfam" id="PF08016"/>
    </source>
</evidence>
<accession>B4KRX4</accession>
<evidence type="ECO:0000313" key="12">
    <source>
        <dbReference type="Proteomes" id="UP000009192"/>
    </source>
</evidence>
<dbReference type="GO" id="GO:0016020">
    <property type="term" value="C:membrane"/>
    <property type="evidence" value="ECO:0007669"/>
    <property type="project" value="UniProtKB-SubCell"/>
</dbReference>
<evidence type="ECO:0000256" key="5">
    <source>
        <dbReference type="ARBA" id="ARBA00023136"/>
    </source>
</evidence>
<dbReference type="InterPro" id="IPR051223">
    <property type="entry name" value="Polycystin"/>
</dbReference>
<keyword evidence="3 8" id="KW-0812">Transmembrane</keyword>
<feature type="transmembrane region" description="Helical" evidence="8">
    <location>
        <begin position="21"/>
        <end position="42"/>
    </location>
</feature>
<feature type="domain" description="Polycystin cation channel PKD1/PKD2" evidence="9">
    <location>
        <begin position="284"/>
        <end position="498"/>
    </location>
</feature>
<dbReference type="KEGG" id="dmo:Dmoj_GI20487"/>
<evidence type="ECO:0000256" key="8">
    <source>
        <dbReference type="SAM" id="Phobius"/>
    </source>
</evidence>
<dbReference type="HOGENOM" id="CLU_589607_0_0_1"/>